<dbReference type="InParanoid" id="A0A1Y2LQA8"/>
<keyword evidence="1" id="KW-0812">Transmembrane</keyword>
<keyword evidence="1" id="KW-1133">Transmembrane helix</keyword>
<name>A0A1Y2LQA8_EPING</name>
<proteinExistence type="predicted"/>
<dbReference type="OMA" id="FALSHAY"/>
<dbReference type="PANTHER" id="PTHR35394">
    <property type="entry name" value="DUF3176 DOMAIN-CONTAINING PROTEIN"/>
    <property type="match status" value="1"/>
</dbReference>
<dbReference type="InterPro" id="IPR021514">
    <property type="entry name" value="DUF3176"/>
</dbReference>
<feature type="transmembrane region" description="Helical" evidence="1">
    <location>
        <begin position="81"/>
        <end position="101"/>
    </location>
</feature>
<dbReference type="AlphaFoldDB" id="A0A1Y2LQA8"/>
<dbReference type="PANTHER" id="PTHR35394:SF5">
    <property type="entry name" value="DUF3176 DOMAIN-CONTAINING PROTEIN"/>
    <property type="match status" value="1"/>
</dbReference>
<accession>A0A1Y2LQA8</accession>
<reference evidence="2 3" key="1">
    <citation type="journal article" date="2017" name="Genome Announc.">
        <title>Genome sequence of the saprophytic ascomycete Epicoccum nigrum ICMP 19927 strain isolated from New Zealand.</title>
        <authorList>
            <person name="Fokin M."/>
            <person name="Fleetwood D."/>
            <person name="Weir B.S."/>
            <person name="Villas-Boas S.G."/>
        </authorList>
    </citation>
    <scope>NUCLEOTIDE SEQUENCE [LARGE SCALE GENOMIC DNA]</scope>
    <source>
        <strain evidence="2 3">ICMP 19927</strain>
    </source>
</reference>
<protein>
    <submittedName>
        <fullName evidence="2">Uncharacterized protein</fullName>
    </submittedName>
</protein>
<sequence>MAKDFQEQTEYQALDSDNTDTTADIHTAPKRRWLPALFWLWECMAAIASAACMTAVVAILIRMESQPLEQWKLRISLNATIAIFIIVAKLISPLVIAACIAQSKWVRFKSSARRVQELDLFDNASRGPSGALVLLSRVRWGLASVGAVAKVLAIGVDTFAQQVIRFDTRKVEVPGNDQASFALSHAYSGGANRAAPLYRSIAETSVDVGMQGAIFRGIYNIHTTPHFTCTSNCTWKDSYISLGFASKCQNVTESTLATLTFSKVALDLAAPSIG</sequence>
<keyword evidence="1" id="KW-0472">Membrane</keyword>
<keyword evidence="3" id="KW-1185">Reference proteome</keyword>
<evidence type="ECO:0000313" key="3">
    <source>
        <dbReference type="Proteomes" id="UP000193240"/>
    </source>
</evidence>
<dbReference type="EMBL" id="KZ107853">
    <property type="protein sequence ID" value="OSS45900.1"/>
    <property type="molecule type" value="Genomic_DNA"/>
</dbReference>
<organism evidence="2 3">
    <name type="scientific">Epicoccum nigrum</name>
    <name type="common">Soil fungus</name>
    <name type="synonym">Epicoccum purpurascens</name>
    <dbReference type="NCBI Taxonomy" id="105696"/>
    <lineage>
        <taxon>Eukaryota</taxon>
        <taxon>Fungi</taxon>
        <taxon>Dikarya</taxon>
        <taxon>Ascomycota</taxon>
        <taxon>Pezizomycotina</taxon>
        <taxon>Dothideomycetes</taxon>
        <taxon>Pleosporomycetidae</taxon>
        <taxon>Pleosporales</taxon>
        <taxon>Pleosporineae</taxon>
        <taxon>Didymellaceae</taxon>
        <taxon>Epicoccum</taxon>
    </lineage>
</organism>
<dbReference type="STRING" id="105696.A0A1Y2LQA8"/>
<evidence type="ECO:0000313" key="2">
    <source>
        <dbReference type="EMBL" id="OSS45900.1"/>
    </source>
</evidence>
<dbReference type="Proteomes" id="UP000193240">
    <property type="component" value="Unassembled WGS sequence"/>
</dbReference>
<evidence type="ECO:0000256" key="1">
    <source>
        <dbReference type="SAM" id="Phobius"/>
    </source>
</evidence>
<feature type="transmembrane region" description="Helical" evidence="1">
    <location>
        <begin position="38"/>
        <end position="61"/>
    </location>
</feature>
<dbReference type="Pfam" id="PF11374">
    <property type="entry name" value="DUF3176"/>
    <property type="match status" value="1"/>
</dbReference>
<gene>
    <name evidence="2" type="ORF">B5807_09774</name>
</gene>